<comment type="caution">
    <text evidence="1">The sequence shown here is derived from an EMBL/GenBank/DDBJ whole genome shotgun (WGS) entry which is preliminary data.</text>
</comment>
<organism evidence="1 2">
    <name type="scientific">Anaerofustis stercorihominis</name>
    <dbReference type="NCBI Taxonomy" id="214853"/>
    <lineage>
        <taxon>Bacteria</taxon>
        <taxon>Bacillati</taxon>
        <taxon>Bacillota</taxon>
        <taxon>Clostridia</taxon>
        <taxon>Eubacteriales</taxon>
        <taxon>Eubacteriaceae</taxon>
        <taxon>Anaerofustis</taxon>
    </lineage>
</organism>
<name>A0A3E3DYG5_9FIRM</name>
<gene>
    <name evidence="1" type="ORF">DW687_05150</name>
</gene>
<evidence type="ECO:0000313" key="1">
    <source>
        <dbReference type="EMBL" id="RGD74155.1"/>
    </source>
</evidence>
<evidence type="ECO:0000313" key="2">
    <source>
        <dbReference type="Proteomes" id="UP000261212"/>
    </source>
</evidence>
<proteinExistence type="predicted"/>
<accession>A0A3E3DYG5</accession>
<dbReference type="EMBL" id="QUSM01000003">
    <property type="protein sequence ID" value="RGD74155.1"/>
    <property type="molecule type" value="Genomic_DNA"/>
</dbReference>
<protein>
    <submittedName>
        <fullName evidence="1">Uncharacterized protein</fullName>
    </submittedName>
</protein>
<sequence length="479" mass="54731">MKVNKIGYEMLDDTLKSIIDKNVDTGLVKSFSHIPSIRTMQDKEAYIILDDDIYLEENEEKNRKGYIYYAENLGDGYVYVGKQKDIEFTHYDLLENNPFAFKEHTHDLSGSDYTISWDSVTGKPESWHPSRHTHVSGEVSVGWADINEKPEVFPPAEHSHGSGGQLDRGWEDILNKPGLYGNNLLHNTAFKVHQRYDDMDFPMNILSDGEAKIIFDRWAFINELNIPMSVSREANGGFSVDGLNNVSKYDIFKIRQTVKASEIGYSKGAGMKRFNVSVNGEFENILSIELYINNMLLGTLNNSDNTNFQINFGVLRNDIIFELQITFKENVLPSFKLYNIKMEAGEFKTDYVDVNESLELLRCKRYYQRLTLPENVIISGSNDHVRFIYPGYINMIKTPSVTLLNDLYIHKTDGNSHIKIGGAGDDLRTLTNVKFKDSAVVADTKDKLYNIPEKNYYVPNSSSSELLWDENEIELSVGY</sequence>
<dbReference type="Proteomes" id="UP000261212">
    <property type="component" value="Unassembled WGS sequence"/>
</dbReference>
<dbReference type="RefSeq" id="WP_117532004.1">
    <property type="nucleotide sequence ID" value="NZ_QUSM01000003.1"/>
</dbReference>
<dbReference type="AlphaFoldDB" id="A0A3E3DYG5"/>
<reference evidence="1 2" key="1">
    <citation type="submission" date="2018-08" db="EMBL/GenBank/DDBJ databases">
        <title>A genome reference for cultivated species of the human gut microbiota.</title>
        <authorList>
            <person name="Zou Y."/>
            <person name="Xue W."/>
            <person name="Luo G."/>
        </authorList>
    </citation>
    <scope>NUCLEOTIDE SEQUENCE [LARGE SCALE GENOMIC DNA]</scope>
    <source>
        <strain evidence="1 2">AM25-6</strain>
    </source>
</reference>